<reference evidence="2 3" key="1">
    <citation type="submission" date="2009-04" db="EMBL/GenBank/DDBJ databases">
        <authorList>
            <person name="Qin X."/>
            <person name="Bachman B."/>
            <person name="Battles P."/>
            <person name="Bell A."/>
            <person name="Bess C."/>
            <person name="Bickham C."/>
            <person name="Chaboub L."/>
            <person name="Chen D."/>
            <person name="Coyle M."/>
            <person name="Deiros D.R."/>
            <person name="Dinh H."/>
            <person name="Forbes L."/>
            <person name="Fowler G."/>
            <person name="Francisco L."/>
            <person name="Fu Q."/>
            <person name="Gubbala S."/>
            <person name="Hale W."/>
            <person name="Han Y."/>
            <person name="Hemphill L."/>
            <person name="Highlander S.K."/>
            <person name="Hirani K."/>
            <person name="Hogues M."/>
            <person name="Jackson L."/>
            <person name="Jakkamsetti A."/>
            <person name="Javaid M."/>
            <person name="Jiang H."/>
            <person name="Korchina V."/>
            <person name="Kovar C."/>
            <person name="Lara F."/>
            <person name="Lee S."/>
            <person name="Mata R."/>
            <person name="Mathew T."/>
            <person name="Moen C."/>
            <person name="Morales K."/>
            <person name="Munidasa M."/>
            <person name="Nazareth L."/>
            <person name="Ngo R."/>
            <person name="Nguyen L."/>
            <person name="Okwuonu G."/>
            <person name="Ongeri F."/>
            <person name="Patil S."/>
            <person name="Petrosino J."/>
            <person name="Pham C."/>
            <person name="Pham P."/>
            <person name="Pu L.-L."/>
            <person name="Puazo M."/>
            <person name="Raj R."/>
            <person name="Reid J."/>
            <person name="Rouhana J."/>
            <person name="Saada N."/>
            <person name="Shang Y."/>
            <person name="Simmons D."/>
            <person name="Thornton R."/>
            <person name="Warren J."/>
            <person name="Weissenberger G."/>
            <person name="Zhang J."/>
            <person name="Zhang L."/>
            <person name="Zhou C."/>
            <person name="Zhu D."/>
            <person name="Muzny D."/>
            <person name="Worley K."/>
            <person name="Gibbs R."/>
        </authorList>
    </citation>
    <scope>NUCLEOTIDE SEQUENCE [LARGE SCALE GENOMIC DNA]</scope>
    <source>
        <strain evidence="2 3">ATCC 19254</strain>
    </source>
</reference>
<evidence type="ECO:0000313" key="2">
    <source>
        <dbReference type="EMBL" id="EEJ43399.1"/>
    </source>
</evidence>
<name>C2KHC1_LEUMC</name>
<evidence type="ECO:0000313" key="3">
    <source>
        <dbReference type="Proteomes" id="UP000004283"/>
    </source>
</evidence>
<organism evidence="2 3">
    <name type="scientific">Leuconostoc mesenteroides subsp. cremoris ATCC 19254</name>
    <dbReference type="NCBI Taxonomy" id="586220"/>
    <lineage>
        <taxon>Bacteria</taxon>
        <taxon>Bacillati</taxon>
        <taxon>Bacillota</taxon>
        <taxon>Bacilli</taxon>
        <taxon>Lactobacillales</taxon>
        <taxon>Lactobacillaceae</taxon>
        <taxon>Leuconostoc</taxon>
    </lineage>
</organism>
<sequence>LSLIKRSNLISYLSEHSSTFINNEKNYLSKYLTANELKNVFDFSKIKL</sequence>
<evidence type="ECO:0000313" key="1">
    <source>
        <dbReference type="EMBL" id="EEJ41663.1"/>
    </source>
</evidence>
<dbReference type="HOGENOM" id="CLU_3146303_0_0_9"/>
<dbReference type="EMBL" id="ACKV01000106">
    <property type="protein sequence ID" value="EEJ41663.1"/>
    <property type="molecule type" value="Genomic_DNA"/>
</dbReference>
<dbReference type="AlphaFoldDB" id="C2KHC1"/>
<dbReference type="EMBL" id="ACKV01000001">
    <property type="protein sequence ID" value="EEJ43399.1"/>
    <property type="molecule type" value="Genomic_DNA"/>
</dbReference>
<feature type="non-terminal residue" evidence="2">
    <location>
        <position position="1"/>
    </location>
</feature>
<dbReference type="Proteomes" id="UP000004283">
    <property type="component" value="Unassembled WGS sequence"/>
</dbReference>
<accession>C2KHC1</accession>
<proteinExistence type="predicted"/>
<gene>
    <name evidence="2" type="ORF">HMPREF0555_0037</name>
    <name evidence="1" type="ORF">HMPREF0555_1739</name>
</gene>
<comment type="caution">
    <text evidence="2">The sequence shown here is derived from an EMBL/GenBank/DDBJ whole genome shotgun (WGS) entry which is preliminary data.</text>
</comment>
<protein>
    <submittedName>
        <fullName evidence="2">Uncharacterized protein</fullName>
    </submittedName>
</protein>